<comment type="subunit">
    <text evidence="6">Part of the 30S ribosomal subunit.</text>
</comment>
<evidence type="ECO:0000256" key="5">
    <source>
        <dbReference type="ARBA" id="ARBA00023274"/>
    </source>
</evidence>
<dbReference type="PANTHER" id="PTHR10744">
    <property type="entry name" value="40S RIBOSOMAL PROTEIN S11 FAMILY MEMBER"/>
    <property type="match status" value="1"/>
</dbReference>
<dbReference type="PANTHER" id="PTHR10744:SF1">
    <property type="entry name" value="SMALL RIBOSOMAL SUBUNIT PROTEIN US17M"/>
    <property type="match status" value="1"/>
</dbReference>
<dbReference type="Proteomes" id="UP000008957">
    <property type="component" value="Chromosome"/>
</dbReference>
<reference evidence="8 9" key="2">
    <citation type="submission" date="2010-03" db="EMBL/GenBank/DDBJ databases">
        <authorList>
            <person name="Pajon A."/>
        </authorList>
    </citation>
    <scope>NUCLEOTIDE SEQUENCE [LARGE SCALE GENOMIC DNA]</scope>
    <source>
        <strain evidence="8 9">SGP1</strain>
    </source>
</reference>
<keyword evidence="5 6" id="KW-0687">Ribonucleoprotein</keyword>
<dbReference type="RefSeq" id="WP_015556311.1">
    <property type="nucleotide sequence ID" value="NC_021038.1"/>
</dbReference>
<dbReference type="NCBIfam" id="NF004123">
    <property type="entry name" value="PRK05610.1"/>
    <property type="match status" value="1"/>
</dbReference>
<dbReference type="SUPFAM" id="SSF50249">
    <property type="entry name" value="Nucleic acid-binding proteins"/>
    <property type="match status" value="1"/>
</dbReference>
<dbReference type="GO" id="GO:0006412">
    <property type="term" value="P:translation"/>
    <property type="evidence" value="ECO:0007669"/>
    <property type="project" value="UniProtKB-UniRule"/>
</dbReference>
<protein>
    <recommendedName>
        <fullName evidence="6">Small ribosomal subunit protein uS17</fullName>
    </recommendedName>
</protein>
<dbReference type="AlphaFoldDB" id="A0AB94IWU6"/>
<dbReference type="InterPro" id="IPR012340">
    <property type="entry name" value="NA-bd_OB-fold"/>
</dbReference>
<keyword evidence="2 6" id="KW-0699">rRNA-binding</keyword>
<dbReference type="KEGG" id="sbr:SY1_08770"/>
<evidence type="ECO:0000313" key="9">
    <source>
        <dbReference type="Proteomes" id="UP000008957"/>
    </source>
</evidence>
<dbReference type="NCBIfam" id="TIGR03635">
    <property type="entry name" value="uS17_bact"/>
    <property type="match status" value="1"/>
</dbReference>
<accession>A0AB94IWU6</accession>
<dbReference type="EMBL" id="FP929056">
    <property type="protein sequence ID" value="CBL28164.1"/>
    <property type="molecule type" value="Genomic_DNA"/>
</dbReference>
<dbReference type="HAMAP" id="MF_01345_B">
    <property type="entry name" value="Ribosomal_uS17_B"/>
    <property type="match status" value="1"/>
</dbReference>
<keyword evidence="9" id="KW-1185">Reference proteome</keyword>
<evidence type="ECO:0000256" key="6">
    <source>
        <dbReference type="HAMAP-Rule" id="MF_01345"/>
    </source>
</evidence>
<dbReference type="Gene3D" id="2.40.50.140">
    <property type="entry name" value="Nucleic acid-binding proteins"/>
    <property type="match status" value="1"/>
</dbReference>
<organism evidence="8 9">
    <name type="scientific">Fretibacterium fastidiosum</name>
    <dbReference type="NCBI Taxonomy" id="651822"/>
    <lineage>
        <taxon>Bacteria</taxon>
        <taxon>Thermotogati</taxon>
        <taxon>Synergistota</taxon>
        <taxon>Synergistia</taxon>
        <taxon>Synergistales</taxon>
        <taxon>Aminobacteriaceae</taxon>
        <taxon>Fretibacterium</taxon>
    </lineage>
</organism>
<comment type="similarity">
    <text evidence="1 6 7">Belongs to the universal ribosomal protein uS17 family.</text>
</comment>
<keyword evidence="4 6" id="KW-0689">Ribosomal protein</keyword>
<name>A0AB94IWU6_9BACT</name>
<dbReference type="GO" id="GO:0019843">
    <property type="term" value="F:rRNA binding"/>
    <property type="evidence" value="ECO:0007669"/>
    <property type="project" value="UniProtKB-UniRule"/>
</dbReference>
<evidence type="ECO:0000256" key="1">
    <source>
        <dbReference type="ARBA" id="ARBA00010254"/>
    </source>
</evidence>
<evidence type="ECO:0000256" key="7">
    <source>
        <dbReference type="RuleBase" id="RU003872"/>
    </source>
</evidence>
<dbReference type="CDD" id="cd00364">
    <property type="entry name" value="Ribosomal_uS17"/>
    <property type="match status" value="1"/>
</dbReference>
<dbReference type="GO" id="GO:0022627">
    <property type="term" value="C:cytosolic small ribosomal subunit"/>
    <property type="evidence" value="ECO:0007669"/>
    <property type="project" value="UniProtKB-UniRule"/>
</dbReference>
<proteinExistence type="inferred from homology"/>
<dbReference type="InterPro" id="IPR019984">
    <property type="entry name" value="Ribosomal_uS17_bact/chlr"/>
</dbReference>
<evidence type="ECO:0000313" key="8">
    <source>
        <dbReference type="EMBL" id="CBL28164.1"/>
    </source>
</evidence>
<evidence type="ECO:0000256" key="2">
    <source>
        <dbReference type="ARBA" id="ARBA00022730"/>
    </source>
</evidence>
<dbReference type="PROSITE" id="PS00056">
    <property type="entry name" value="RIBOSOMAL_S17"/>
    <property type="match status" value="1"/>
</dbReference>
<dbReference type="Pfam" id="PF00366">
    <property type="entry name" value="Ribosomal_S17"/>
    <property type="match status" value="1"/>
</dbReference>
<reference evidence="9" key="1">
    <citation type="submission" date="2010-03" db="EMBL/GenBank/DDBJ databases">
        <title>The genome sequence of Synergistetes sp. SGP1.</title>
        <authorList>
            <consortium name="metaHIT consortium -- http://www.metahit.eu/"/>
            <person name="Pajon A."/>
            <person name="Turner K."/>
            <person name="Parkhill J."/>
            <person name="Wade W."/>
            <person name="Vartoukian S."/>
        </authorList>
    </citation>
    <scope>NUCLEOTIDE SEQUENCE [LARGE SCALE GENOMIC DNA]</scope>
    <source>
        <strain evidence="9">SGP1</strain>
    </source>
</reference>
<keyword evidence="3 6" id="KW-0694">RNA-binding</keyword>
<gene>
    <name evidence="6" type="primary">rpsQ</name>
    <name evidence="8" type="ORF">SY1_08770</name>
</gene>
<evidence type="ECO:0000256" key="3">
    <source>
        <dbReference type="ARBA" id="ARBA00022884"/>
    </source>
</evidence>
<dbReference type="GO" id="GO:0003735">
    <property type="term" value="F:structural constituent of ribosome"/>
    <property type="evidence" value="ECO:0007669"/>
    <property type="project" value="UniProtKB-UniRule"/>
</dbReference>
<sequence length="100" mass="11599">MEPYKETAPAHRKVRVGIVVSNKMDKTVVVKVSRLAEHPLYGKRIRRAKKYVAHDAENTCRVGDEVRIRETRPLSKTKRWELVEVMRRAPVFDSDTPGEE</sequence>
<dbReference type="InterPro" id="IPR019979">
    <property type="entry name" value="Ribosomal_uS17_CS"/>
</dbReference>
<dbReference type="PRINTS" id="PR00973">
    <property type="entry name" value="RIBOSOMALS17"/>
</dbReference>
<dbReference type="InterPro" id="IPR000266">
    <property type="entry name" value="Ribosomal_uS17"/>
</dbReference>
<comment type="function">
    <text evidence="6">One of the primary rRNA binding proteins, it binds specifically to the 5'-end of 16S ribosomal RNA.</text>
</comment>
<evidence type="ECO:0000256" key="4">
    <source>
        <dbReference type="ARBA" id="ARBA00022980"/>
    </source>
</evidence>